<evidence type="ECO:0000256" key="2">
    <source>
        <dbReference type="ARBA" id="ARBA00023125"/>
    </source>
</evidence>
<protein>
    <submittedName>
        <fullName evidence="6">Transcriptional regulator</fullName>
    </submittedName>
</protein>
<keyword evidence="3" id="KW-0804">Transcription</keyword>
<dbReference type="GO" id="GO:0004016">
    <property type="term" value="F:adenylate cyclase activity"/>
    <property type="evidence" value="ECO:0007669"/>
    <property type="project" value="UniProtKB-ARBA"/>
</dbReference>
<dbReference type="SUPFAM" id="SSF52540">
    <property type="entry name" value="P-loop containing nucleoside triphosphate hydrolases"/>
    <property type="match status" value="1"/>
</dbReference>
<dbReference type="RefSeq" id="WP_065143483.1">
    <property type="nucleotide sequence ID" value="NZ_LZLS01000073.1"/>
</dbReference>
<sequence>MSDMLLTGTVTLLLADIEGSTRLWQTEPADMTAAIALLDRTLADVVATHGGVRPIEQGEGDSFVIAFGRTADAVACALQLQQAPLSPIRLRIGIHTGDVQLRDDNNYVGPTISRAGRLRDLAHGGQTLLSTTTTDMAADHLPAGAWLIDCGSHQLRDLPRPERVSQLCHAVLRNDFPPLRTPKQGAALNLPVQLDNFVGRSREIAEVMGIFGENRLVTLIGGGGVGKSRLAVQVARDMTTEFPDGVCYVDLEPVTDPDIAPIMLARALGLPDQPGRSTMDTLLRHLGDRRLLIVLDNCEHLLDGAAARISALLRSCPGVALLATSREPMAVAGEVVWRVPTLAEDDASAFFAERARLARPDFAITDDNAEMVRQICRRLDGMPLGIGLAAARIRSLSLPEIMAGLDDKIRLLTGGARTALRRHQTLRASLDWSHELLSEPERVLFRRLGVFVGGFDLQTAQAVAGFGELSRYEVLDGLTLLVDKSLVVADSSAGRTRYRRFEGIGQFAMEKLEEAGEADTVRANYRDHYLALAGRLDSPGRSDYPQLLDQAETEIDNLRSVFEWCRKNSDVESALALTSSLQPLWLSRGRIREGRTWFESLLAEPDTRNPTVTPGSRARALADKAVLDMFVDAAASLKQAQEALAIAREVQNPALLSRALTACGLTAGFNYEADVVHGYFAEAAEHARALDDRWRLSQILGWQSNAAIVAGDANAAYATGSEGRDLADALGDRVSSRQCRLSLAFGQLWQGDLAGAVDLFGGIVEEGEVADDDILTSLAMKGLGDALAYQGDVSGARAAAEAAIEGAAEAGEYFLGLGYATLATAALAAGDIATARETSEIAWRYLSVQPQTVNFWRAFKAQVLFADGDLNGARECSDDAVTLTSGWHRALALTTRARVAMAQGDPAQAERDAHDALACAAEVGAYNCVPAILECLARLAVDDGSHREASRLFGAAEAHRQRTGRMRLRIYDAPYAESVARLRAAMGDDAFEGAWADGAMLSTEEAIASGLRHRGERKRATSGWDALTRAELDVVRLVGAGLSNKDIAARLFVSPRTVQTHLTHVYTKLGSNSRVQLAQEATRRT</sequence>
<dbReference type="SMART" id="SM00421">
    <property type="entry name" value="HTH_LUXR"/>
    <property type="match status" value="1"/>
</dbReference>
<dbReference type="Gene3D" id="3.30.70.1230">
    <property type="entry name" value="Nucleotide cyclase"/>
    <property type="match status" value="2"/>
</dbReference>
<dbReference type="CDD" id="cd07302">
    <property type="entry name" value="CHD"/>
    <property type="match status" value="1"/>
</dbReference>
<dbReference type="PROSITE" id="PS00622">
    <property type="entry name" value="HTH_LUXR_1"/>
    <property type="match status" value="1"/>
</dbReference>
<dbReference type="InterPro" id="IPR000792">
    <property type="entry name" value="Tscrpt_reg_LuxR_C"/>
</dbReference>
<dbReference type="EMBL" id="LZLS01000073">
    <property type="protein sequence ID" value="OBK28621.1"/>
    <property type="molecule type" value="Genomic_DNA"/>
</dbReference>
<name>A0A1A3P366_MYCAS</name>
<dbReference type="GO" id="GO:0035556">
    <property type="term" value="P:intracellular signal transduction"/>
    <property type="evidence" value="ECO:0007669"/>
    <property type="project" value="InterPro"/>
</dbReference>
<feature type="domain" description="HTH luxR-type" evidence="4">
    <location>
        <begin position="1020"/>
        <end position="1085"/>
    </location>
</feature>
<dbReference type="InterPro" id="IPR027417">
    <property type="entry name" value="P-loop_NTPase"/>
</dbReference>
<evidence type="ECO:0000313" key="7">
    <source>
        <dbReference type="Proteomes" id="UP000093928"/>
    </source>
</evidence>
<dbReference type="Gene3D" id="1.10.10.10">
    <property type="entry name" value="Winged helix-like DNA-binding domain superfamily/Winged helix DNA-binding domain"/>
    <property type="match status" value="1"/>
</dbReference>
<proteinExistence type="predicted"/>
<comment type="caution">
    <text evidence="6">The sequence shown here is derived from an EMBL/GenBank/DDBJ whole genome shotgun (WGS) entry which is preliminary data.</text>
</comment>
<dbReference type="Gene3D" id="1.25.40.10">
    <property type="entry name" value="Tetratricopeptide repeat domain"/>
    <property type="match status" value="1"/>
</dbReference>
<dbReference type="PROSITE" id="PS50043">
    <property type="entry name" value="HTH_LUXR_2"/>
    <property type="match status" value="1"/>
</dbReference>
<dbReference type="Pfam" id="PF25872">
    <property type="entry name" value="HTH_77"/>
    <property type="match status" value="1"/>
</dbReference>
<dbReference type="SUPFAM" id="SSF48452">
    <property type="entry name" value="TPR-like"/>
    <property type="match status" value="1"/>
</dbReference>
<keyword evidence="1" id="KW-0805">Transcription regulation</keyword>
<dbReference type="PRINTS" id="PR00364">
    <property type="entry name" value="DISEASERSIST"/>
</dbReference>
<dbReference type="Gene3D" id="3.40.50.300">
    <property type="entry name" value="P-loop containing nucleotide triphosphate hydrolases"/>
    <property type="match status" value="1"/>
</dbReference>
<dbReference type="PRINTS" id="PR00038">
    <property type="entry name" value="HTHLUXR"/>
</dbReference>
<dbReference type="InterPro" id="IPR016032">
    <property type="entry name" value="Sig_transdc_resp-reg_C-effctor"/>
</dbReference>
<organism evidence="6 7">
    <name type="scientific">Mycobacterium asiaticum</name>
    <dbReference type="NCBI Taxonomy" id="1790"/>
    <lineage>
        <taxon>Bacteria</taxon>
        <taxon>Bacillati</taxon>
        <taxon>Actinomycetota</taxon>
        <taxon>Actinomycetes</taxon>
        <taxon>Mycobacteriales</taxon>
        <taxon>Mycobacteriaceae</taxon>
        <taxon>Mycobacterium</taxon>
    </lineage>
</organism>
<dbReference type="CDD" id="cd06170">
    <property type="entry name" value="LuxR_C_like"/>
    <property type="match status" value="1"/>
</dbReference>
<dbReference type="Pfam" id="PF00211">
    <property type="entry name" value="Guanylate_cyc"/>
    <property type="match status" value="1"/>
</dbReference>
<dbReference type="OrthoDB" id="136365at2"/>
<evidence type="ECO:0000256" key="1">
    <source>
        <dbReference type="ARBA" id="ARBA00023015"/>
    </source>
</evidence>
<dbReference type="FunFam" id="1.10.10.10:FF:000553">
    <property type="entry name" value="Transcriptional regulator, LuxR family"/>
    <property type="match status" value="1"/>
</dbReference>
<dbReference type="SUPFAM" id="SSF46894">
    <property type="entry name" value="C-terminal effector domain of the bipartite response regulators"/>
    <property type="match status" value="1"/>
</dbReference>
<dbReference type="InterPro" id="IPR029787">
    <property type="entry name" value="Nucleotide_cyclase"/>
</dbReference>
<dbReference type="InterPro" id="IPR011990">
    <property type="entry name" value="TPR-like_helical_dom_sf"/>
</dbReference>
<dbReference type="Proteomes" id="UP000093928">
    <property type="component" value="Unassembled WGS sequence"/>
</dbReference>
<dbReference type="AlphaFoldDB" id="A0A1A3P366"/>
<evidence type="ECO:0000259" key="4">
    <source>
        <dbReference type="PROSITE" id="PS50043"/>
    </source>
</evidence>
<dbReference type="Pfam" id="PF00196">
    <property type="entry name" value="GerE"/>
    <property type="match status" value="1"/>
</dbReference>
<dbReference type="PROSITE" id="PS50125">
    <property type="entry name" value="GUANYLATE_CYCLASE_2"/>
    <property type="match status" value="1"/>
</dbReference>
<accession>A0A1A3P366</accession>
<dbReference type="GO" id="GO:0003677">
    <property type="term" value="F:DNA binding"/>
    <property type="evidence" value="ECO:0007669"/>
    <property type="project" value="UniProtKB-KW"/>
</dbReference>
<dbReference type="PANTHER" id="PTHR47691">
    <property type="entry name" value="REGULATOR-RELATED"/>
    <property type="match status" value="1"/>
</dbReference>
<evidence type="ECO:0000313" key="6">
    <source>
        <dbReference type="EMBL" id="OBK28621.1"/>
    </source>
</evidence>
<dbReference type="InterPro" id="IPR001054">
    <property type="entry name" value="A/G_cyclase"/>
</dbReference>
<feature type="domain" description="Guanylate cyclase" evidence="5">
    <location>
        <begin position="11"/>
        <end position="119"/>
    </location>
</feature>
<dbReference type="PANTHER" id="PTHR47691:SF3">
    <property type="entry name" value="HTH-TYPE TRANSCRIPTIONAL REGULATOR RV0890C-RELATED"/>
    <property type="match status" value="1"/>
</dbReference>
<gene>
    <name evidence="6" type="ORF">A5634_20045</name>
</gene>
<dbReference type="SUPFAM" id="SSF55073">
    <property type="entry name" value="Nucleotide cyclase"/>
    <property type="match status" value="1"/>
</dbReference>
<dbReference type="GO" id="GO:0006355">
    <property type="term" value="P:regulation of DNA-templated transcription"/>
    <property type="evidence" value="ECO:0007669"/>
    <property type="project" value="InterPro"/>
</dbReference>
<reference evidence="6 7" key="1">
    <citation type="submission" date="2016-06" db="EMBL/GenBank/DDBJ databases">
        <authorList>
            <person name="Kjaerup R.B."/>
            <person name="Dalgaard T.S."/>
            <person name="Juul-Madsen H.R."/>
        </authorList>
    </citation>
    <scope>NUCLEOTIDE SEQUENCE [LARGE SCALE GENOMIC DNA]</scope>
    <source>
        <strain evidence="6 7">1165133.8</strain>
    </source>
</reference>
<evidence type="ECO:0000259" key="5">
    <source>
        <dbReference type="PROSITE" id="PS50125"/>
    </source>
</evidence>
<evidence type="ECO:0000256" key="3">
    <source>
        <dbReference type="ARBA" id="ARBA00023163"/>
    </source>
</evidence>
<dbReference type="InterPro" id="IPR058852">
    <property type="entry name" value="HTH_77"/>
</dbReference>
<keyword evidence="2" id="KW-0238">DNA-binding</keyword>
<dbReference type="GO" id="GO:0009190">
    <property type="term" value="P:cyclic nucleotide biosynthetic process"/>
    <property type="evidence" value="ECO:0007669"/>
    <property type="project" value="InterPro"/>
</dbReference>
<dbReference type="InterPro" id="IPR036388">
    <property type="entry name" value="WH-like_DNA-bd_sf"/>
</dbReference>